<keyword evidence="3" id="KW-1185">Reference proteome</keyword>
<organism evidence="2 3">
    <name type="scientific">Neogobius melanostomus</name>
    <name type="common">round goby</name>
    <dbReference type="NCBI Taxonomy" id="47308"/>
    <lineage>
        <taxon>Eukaryota</taxon>
        <taxon>Metazoa</taxon>
        <taxon>Chordata</taxon>
        <taxon>Craniata</taxon>
        <taxon>Vertebrata</taxon>
        <taxon>Euteleostomi</taxon>
        <taxon>Actinopterygii</taxon>
        <taxon>Neopterygii</taxon>
        <taxon>Teleostei</taxon>
        <taxon>Neoteleostei</taxon>
        <taxon>Acanthomorphata</taxon>
        <taxon>Gobiaria</taxon>
        <taxon>Gobiiformes</taxon>
        <taxon>Gobioidei</taxon>
        <taxon>Gobiidae</taxon>
        <taxon>Benthophilinae</taxon>
        <taxon>Neogobiini</taxon>
        <taxon>Neogobius</taxon>
    </lineage>
</organism>
<dbReference type="Proteomes" id="UP000694523">
    <property type="component" value="Unplaced"/>
</dbReference>
<accession>A0A8C6WNI6</accession>
<evidence type="ECO:0000313" key="2">
    <source>
        <dbReference type="Ensembl" id="ENSNMLP00000019972.1"/>
    </source>
</evidence>
<evidence type="ECO:0000256" key="1">
    <source>
        <dbReference type="SAM" id="MobiDB-lite"/>
    </source>
</evidence>
<protein>
    <submittedName>
        <fullName evidence="2">Uncharacterized protein</fullName>
    </submittedName>
</protein>
<dbReference type="AlphaFoldDB" id="A0A8C6WNI6"/>
<proteinExistence type="predicted"/>
<feature type="compositionally biased region" description="Basic and acidic residues" evidence="1">
    <location>
        <begin position="1"/>
        <end position="14"/>
    </location>
</feature>
<evidence type="ECO:0000313" key="3">
    <source>
        <dbReference type="Proteomes" id="UP000694523"/>
    </source>
</evidence>
<feature type="region of interest" description="Disordered" evidence="1">
    <location>
        <begin position="1"/>
        <end position="23"/>
    </location>
</feature>
<dbReference type="Ensembl" id="ENSNMLT00000022415.1">
    <property type="protein sequence ID" value="ENSNMLP00000019972.1"/>
    <property type="gene ID" value="ENSNMLG00000013058.1"/>
</dbReference>
<reference evidence="2" key="1">
    <citation type="submission" date="2025-08" db="UniProtKB">
        <authorList>
            <consortium name="Ensembl"/>
        </authorList>
    </citation>
    <scope>IDENTIFICATION</scope>
</reference>
<name>A0A8C6WNI6_9GOBI</name>
<reference evidence="2" key="2">
    <citation type="submission" date="2025-09" db="UniProtKB">
        <authorList>
            <consortium name="Ensembl"/>
        </authorList>
    </citation>
    <scope>IDENTIFICATION</scope>
</reference>
<sequence>MEGHHEGRTGHEDQLQGPESGVGDGEVVVVADVVAPGLARVTVEVLLLVSPYLLTGHQEHQ</sequence>